<dbReference type="GO" id="GO:0004523">
    <property type="term" value="F:RNA-DNA hybrid ribonuclease activity"/>
    <property type="evidence" value="ECO:0007669"/>
    <property type="project" value="InterPro"/>
</dbReference>
<feature type="region of interest" description="Disordered" evidence="1">
    <location>
        <begin position="1"/>
        <end position="20"/>
    </location>
</feature>
<dbReference type="AlphaFoldDB" id="A0A4C1XYD0"/>
<dbReference type="Proteomes" id="UP000299102">
    <property type="component" value="Unassembled WGS sequence"/>
</dbReference>
<protein>
    <submittedName>
        <fullName evidence="3">Retrovirus-related Pol polyprotein from type-1 retrotransposable element R1 3</fullName>
    </submittedName>
</protein>
<dbReference type="OrthoDB" id="411823at2759"/>
<gene>
    <name evidence="3" type="ORF">EVAR_23314_1</name>
</gene>
<keyword evidence="4" id="KW-1185">Reference proteome</keyword>
<evidence type="ECO:0000313" key="4">
    <source>
        <dbReference type="Proteomes" id="UP000299102"/>
    </source>
</evidence>
<evidence type="ECO:0000256" key="1">
    <source>
        <dbReference type="SAM" id="MobiDB-lite"/>
    </source>
</evidence>
<feature type="compositionally biased region" description="Basic and acidic residues" evidence="1">
    <location>
        <begin position="1"/>
        <end position="10"/>
    </location>
</feature>
<dbReference type="EMBL" id="BGZK01001003">
    <property type="protein sequence ID" value="GBP68163.1"/>
    <property type="molecule type" value="Genomic_DNA"/>
</dbReference>
<comment type="caution">
    <text evidence="3">The sequence shown here is derived from an EMBL/GenBank/DDBJ whole genome shotgun (WGS) entry which is preliminary data.</text>
</comment>
<proteinExistence type="predicted"/>
<reference evidence="3 4" key="1">
    <citation type="journal article" date="2019" name="Commun. Biol.">
        <title>The bagworm genome reveals a unique fibroin gene that provides high tensile strength.</title>
        <authorList>
            <person name="Kono N."/>
            <person name="Nakamura H."/>
            <person name="Ohtoshi R."/>
            <person name="Tomita M."/>
            <person name="Numata K."/>
            <person name="Arakawa K."/>
        </authorList>
    </citation>
    <scope>NUCLEOTIDE SEQUENCE [LARGE SCALE GENOMIC DNA]</scope>
</reference>
<sequence>MLLARHDTPRHAHIGTAGNERADELAKSAALHSDMPPDYDKVPLSYVKKRIRDESVLKWQDRYQSSSTTEVTRRFLPNVKEAFRAVRSSILTPTEVQVLTELGRIASYPHRFRFKNNPGCECNAEVEETVWHILLEYPRFLAVRL</sequence>
<dbReference type="GO" id="GO:0003676">
    <property type="term" value="F:nucleic acid binding"/>
    <property type="evidence" value="ECO:0007669"/>
    <property type="project" value="InterPro"/>
</dbReference>
<organism evidence="3 4">
    <name type="scientific">Eumeta variegata</name>
    <name type="common">Bagworm moth</name>
    <name type="synonym">Eumeta japonica</name>
    <dbReference type="NCBI Taxonomy" id="151549"/>
    <lineage>
        <taxon>Eukaryota</taxon>
        <taxon>Metazoa</taxon>
        <taxon>Ecdysozoa</taxon>
        <taxon>Arthropoda</taxon>
        <taxon>Hexapoda</taxon>
        <taxon>Insecta</taxon>
        <taxon>Pterygota</taxon>
        <taxon>Neoptera</taxon>
        <taxon>Endopterygota</taxon>
        <taxon>Lepidoptera</taxon>
        <taxon>Glossata</taxon>
        <taxon>Ditrysia</taxon>
        <taxon>Tineoidea</taxon>
        <taxon>Psychidae</taxon>
        <taxon>Oiketicinae</taxon>
        <taxon>Eumeta</taxon>
    </lineage>
</organism>
<name>A0A4C1XYD0_EUMVA</name>
<feature type="domain" description="RNase H type-1" evidence="2">
    <location>
        <begin position="1"/>
        <end position="31"/>
    </location>
</feature>
<evidence type="ECO:0000259" key="2">
    <source>
        <dbReference type="PROSITE" id="PS50879"/>
    </source>
</evidence>
<dbReference type="PROSITE" id="PS50879">
    <property type="entry name" value="RNASE_H_1"/>
    <property type="match status" value="1"/>
</dbReference>
<evidence type="ECO:0000313" key="3">
    <source>
        <dbReference type="EMBL" id="GBP68163.1"/>
    </source>
</evidence>
<accession>A0A4C1XYD0</accession>
<dbReference type="InterPro" id="IPR002156">
    <property type="entry name" value="RNaseH_domain"/>
</dbReference>